<protein>
    <submittedName>
        <fullName evidence="2">DUF4166 domain-containing protein</fullName>
    </submittedName>
</protein>
<feature type="domain" description="DUF4166" evidence="1">
    <location>
        <begin position="35"/>
        <end position="213"/>
    </location>
</feature>
<evidence type="ECO:0000313" key="3">
    <source>
        <dbReference type="Proteomes" id="UP000481252"/>
    </source>
</evidence>
<dbReference type="Proteomes" id="UP000481252">
    <property type="component" value="Unassembled WGS sequence"/>
</dbReference>
<dbReference type="InterPro" id="IPR025311">
    <property type="entry name" value="DUF4166"/>
</dbReference>
<accession>A0A7C9VCF8</accession>
<gene>
    <name evidence="2" type="ORF">G6N74_30080</name>
</gene>
<name>A0A7C9VCF8_9HYPH</name>
<dbReference type="AlphaFoldDB" id="A0A7C9VCF8"/>
<evidence type="ECO:0000259" key="1">
    <source>
        <dbReference type="Pfam" id="PF13761"/>
    </source>
</evidence>
<sequence>MTNRAQNRPIEASQPNGSVRKPVFQEVLGKDWHRLGEVVRRHYFLRAFSDDYICVKGTMHEVRHNAVASFLIPLARIFGALVPYRGTDVPIEVHYNAQPKDGTIHWDRVFHFAGRPPFHFRSYMERASGSGVIEFVRFGVGMRLKVTAEDGALVFRGEGYIWRLFGVDVPLPMGLVLGRAYIEERPVDAERFSMRMTLTHPLFGELFRYSGSFTLGDEDVASSDMPEAAGTSVPR</sequence>
<proteinExistence type="predicted"/>
<dbReference type="EMBL" id="JAAKZG010000035">
    <property type="protein sequence ID" value="NGN45303.1"/>
    <property type="molecule type" value="Genomic_DNA"/>
</dbReference>
<reference evidence="2 3" key="1">
    <citation type="submission" date="2020-02" db="EMBL/GenBank/DDBJ databases">
        <title>Genome sequence of the type strain CGMCC 1.15528 of Mesorhizobium zhangyense.</title>
        <authorList>
            <person name="Gao J."/>
            <person name="Sun J."/>
        </authorList>
    </citation>
    <scope>NUCLEOTIDE SEQUENCE [LARGE SCALE GENOMIC DNA]</scope>
    <source>
        <strain evidence="2 3">CGMCC 1.15528</strain>
    </source>
</reference>
<dbReference type="Pfam" id="PF13761">
    <property type="entry name" value="DUF4166"/>
    <property type="match status" value="1"/>
</dbReference>
<keyword evidence="3" id="KW-1185">Reference proteome</keyword>
<dbReference type="RefSeq" id="WP_165121674.1">
    <property type="nucleotide sequence ID" value="NZ_JAAKZG010000035.1"/>
</dbReference>
<comment type="caution">
    <text evidence="2">The sequence shown here is derived from an EMBL/GenBank/DDBJ whole genome shotgun (WGS) entry which is preliminary data.</text>
</comment>
<organism evidence="2 3">
    <name type="scientific">Mesorhizobium zhangyense</name>
    <dbReference type="NCBI Taxonomy" id="1776730"/>
    <lineage>
        <taxon>Bacteria</taxon>
        <taxon>Pseudomonadati</taxon>
        <taxon>Pseudomonadota</taxon>
        <taxon>Alphaproteobacteria</taxon>
        <taxon>Hyphomicrobiales</taxon>
        <taxon>Phyllobacteriaceae</taxon>
        <taxon>Mesorhizobium</taxon>
    </lineage>
</organism>
<evidence type="ECO:0000313" key="2">
    <source>
        <dbReference type="EMBL" id="NGN45303.1"/>
    </source>
</evidence>